<dbReference type="Proteomes" id="UP000078200">
    <property type="component" value="Unassembled WGS sequence"/>
</dbReference>
<proteinExistence type="predicted"/>
<organism evidence="1 2">
    <name type="scientific">Glossina austeni</name>
    <name type="common">Savannah tsetse fly</name>
    <dbReference type="NCBI Taxonomy" id="7395"/>
    <lineage>
        <taxon>Eukaryota</taxon>
        <taxon>Metazoa</taxon>
        <taxon>Ecdysozoa</taxon>
        <taxon>Arthropoda</taxon>
        <taxon>Hexapoda</taxon>
        <taxon>Insecta</taxon>
        <taxon>Pterygota</taxon>
        <taxon>Neoptera</taxon>
        <taxon>Endopterygota</taxon>
        <taxon>Diptera</taxon>
        <taxon>Brachycera</taxon>
        <taxon>Muscomorpha</taxon>
        <taxon>Hippoboscoidea</taxon>
        <taxon>Glossinidae</taxon>
        <taxon>Glossina</taxon>
    </lineage>
</organism>
<accession>A0A1A9VHX4</accession>
<dbReference type="AlphaFoldDB" id="A0A1A9VHX4"/>
<dbReference type="VEuPathDB" id="VectorBase:GAUT038019"/>
<reference evidence="1" key="1">
    <citation type="submission" date="2020-05" db="UniProtKB">
        <authorList>
            <consortium name="EnsemblMetazoa"/>
        </authorList>
    </citation>
    <scope>IDENTIFICATION</scope>
    <source>
        <strain evidence="1">TTRI</strain>
    </source>
</reference>
<protein>
    <submittedName>
        <fullName evidence="1">Uncharacterized protein</fullName>
    </submittedName>
</protein>
<evidence type="ECO:0000313" key="1">
    <source>
        <dbReference type="EnsemblMetazoa" id="GAUT038019-PA"/>
    </source>
</evidence>
<sequence length="115" mass="13225">MSVTDTLVALCTLAPNNFTYTLAPFLQLWRLTKYKPDFNFENFFLVLPLNTLVALQKNDAQRKASSRFEQFQFLFKHTHFSSPYIGLNDNKDSNSDNLSPPLKASLEILTFTLKT</sequence>
<dbReference type="EnsemblMetazoa" id="GAUT038019-RA">
    <property type="protein sequence ID" value="GAUT038019-PA"/>
    <property type="gene ID" value="GAUT038019"/>
</dbReference>
<keyword evidence="2" id="KW-1185">Reference proteome</keyword>
<name>A0A1A9VHX4_GLOAU</name>
<evidence type="ECO:0000313" key="2">
    <source>
        <dbReference type="Proteomes" id="UP000078200"/>
    </source>
</evidence>